<dbReference type="GO" id="GO:0005634">
    <property type="term" value="C:nucleus"/>
    <property type="evidence" value="ECO:0007669"/>
    <property type="project" value="TreeGrafter"/>
</dbReference>
<evidence type="ECO:0000256" key="6">
    <source>
        <dbReference type="ARBA" id="ARBA00022806"/>
    </source>
</evidence>
<name>A0A0C9VI20_SPHS4</name>
<dbReference type="GO" id="GO:0005737">
    <property type="term" value="C:cytoplasm"/>
    <property type="evidence" value="ECO:0007669"/>
    <property type="project" value="TreeGrafter"/>
</dbReference>
<proteinExistence type="inferred from homology"/>
<organism evidence="14 15">
    <name type="scientific">Sphaerobolus stellatus (strain SS14)</name>
    <dbReference type="NCBI Taxonomy" id="990650"/>
    <lineage>
        <taxon>Eukaryota</taxon>
        <taxon>Fungi</taxon>
        <taxon>Dikarya</taxon>
        <taxon>Basidiomycota</taxon>
        <taxon>Agaricomycotina</taxon>
        <taxon>Agaricomycetes</taxon>
        <taxon>Phallomycetidae</taxon>
        <taxon>Geastrales</taxon>
        <taxon>Sphaerobolaceae</taxon>
        <taxon>Sphaerobolus</taxon>
    </lineage>
</organism>
<evidence type="ECO:0000256" key="4">
    <source>
        <dbReference type="ARBA" id="ARBA00022771"/>
    </source>
</evidence>
<protein>
    <submittedName>
        <fullName evidence="14">Uncharacterized protein</fullName>
    </submittedName>
</protein>
<dbReference type="SMART" id="SM00490">
    <property type="entry name" value="HELICc"/>
    <property type="match status" value="1"/>
</dbReference>
<dbReference type="SUPFAM" id="SSF52540">
    <property type="entry name" value="P-loop containing nucleoside triphosphate hydrolases"/>
    <property type="match status" value="2"/>
</dbReference>
<dbReference type="InterPro" id="IPR017907">
    <property type="entry name" value="Znf_RING_CS"/>
</dbReference>
<keyword evidence="4 9" id="KW-0863">Zinc-finger</keyword>
<dbReference type="SMART" id="SM00487">
    <property type="entry name" value="DEXDc"/>
    <property type="match status" value="1"/>
</dbReference>
<dbReference type="InterPro" id="IPR013083">
    <property type="entry name" value="Znf_RING/FYVE/PHD"/>
</dbReference>
<evidence type="ECO:0000259" key="13">
    <source>
        <dbReference type="PROSITE" id="PS51194"/>
    </source>
</evidence>
<evidence type="ECO:0000256" key="5">
    <source>
        <dbReference type="ARBA" id="ARBA00022801"/>
    </source>
</evidence>
<dbReference type="InterPro" id="IPR038718">
    <property type="entry name" value="SNF2-like_sf"/>
</dbReference>
<dbReference type="InterPro" id="IPR050628">
    <property type="entry name" value="SNF2_RAD54_helicase_TF"/>
</dbReference>
<keyword evidence="6" id="KW-0347">Helicase</keyword>
<dbReference type="PROSITE" id="PS51194">
    <property type="entry name" value="HELICASE_CTER"/>
    <property type="match status" value="1"/>
</dbReference>
<dbReference type="Gene3D" id="3.30.40.10">
    <property type="entry name" value="Zinc/RING finger domain, C3HC4 (zinc finger)"/>
    <property type="match status" value="1"/>
</dbReference>
<keyword evidence="2" id="KW-0479">Metal-binding</keyword>
<evidence type="ECO:0000259" key="12">
    <source>
        <dbReference type="PROSITE" id="PS51192"/>
    </source>
</evidence>
<feature type="region of interest" description="Disordered" evidence="10">
    <location>
        <begin position="679"/>
        <end position="707"/>
    </location>
</feature>
<feature type="domain" description="Helicase C-terminal" evidence="13">
    <location>
        <begin position="739"/>
        <end position="902"/>
    </location>
</feature>
<evidence type="ECO:0000256" key="3">
    <source>
        <dbReference type="ARBA" id="ARBA00022741"/>
    </source>
</evidence>
<dbReference type="SMART" id="SM00184">
    <property type="entry name" value="RING"/>
    <property type="match status" value="1"/>
</dbReference>
<dbReference type="PANTHER" id="PTHR45626:SF16">
    <property type="entry name" value="ATP-DEPENDENT HELICASE ULS1"/>
    <property type="match status" value="1"/>
</dbReference>
<dbReference type="InterPro" id="IPR027417">
    <property type="entry name" value="P-loop_NTPase"/>
</dbReference>
<dbReference type="Pfam" id="PF00271">
    <property type="entry name" value="Helicase_C"/>
    <property type="match status" value="1"/>
</dbReference>
<dbReference type="PROSITE" id="PS50089">
    <property type="entry name" value="ZF_RING_2"/>
    <property type="match status" value="1"/>
</dbReference>
<dbReference type="InterPro" id="IPR014001">
    <property type="entry name" value="Helicase_ATP-bd"/>
</dbReference>
<dbReference type="AlphaFoldDB" id="A0A0C9VI20"/>
<dbReference type="InterPro" id="IPR001650">
    <property type="entry name" value="Helicase_C-like"/>
</dbReference>
<comment type="similarity">
    <text evidence="1">Belongs to the SNF2/RAD54 helicase family.</text>
</comment>
<dbReference type="PROSITE" id="PS00518">
    <property type="entry name" value="ZF_RING_1"/>
    <property type="match status" value="1"/>
</dbReference>
<dbReference type="GO" id="GO:0000724">
    <property type="term" value="P:double-strand break repair via homologous recombination"/>
    <property type="evidence" value="ECO:0007669"/>
    <property type="project" value="TreeGrafter"/>
</dbReference>
<keyword evidence="5" id="KW-0378">Hydrolase</keyword>
<evidence type="ECO:0000256" key="1">
    <source>
        <dbReference type="ARBA" id="ARBA00007025"/>
    </source>
</evidence>
<dbReference type="CDD" id="cd18008">
    <property type="entry name" value="DEXDc_SHPRH-like"/>
    <property type="match status" value="1"/>
</dbReference>
<evidence type="ECO:0000256" key="10">
    <source>
        <dbReference type="SAM" id="MobiDB-lite"/>
    </source>
</evidence>
<dbReference type="InterPro" id="IPR000330">
    <property type="entry name" value="SNF2_N"/>
</dbReference>
<dbReference type="SUPFAM" id="SSF57850">
    <property type="entry name" value="RING/U-box"/>
    <property type="match status" value="1"/>
</dbReference>
<dbReference type="CDD" id="cd18793">
    <property type="entry name" value="SF2_C_SNF"/>
    <property type="match status" value="1"/>
</dbReference>
<dbReference type="PROSITE" id="PS51192">
    <property type="entry name" value="HELICASE_ATP_BIND_1"/>
    <property type="match status" value="1"/>
</dbReference>
<dbReference type="PANTHER" id="PTHR45626">
    <property type="entry name" value="TRANSCRIPTION TERMINATION FACTOR 2-RELATED"/>
    <property type="match status" value="1"/>
</dbReference>
<feature type="domain" description="Helicase ATP-binding" evidence="12">
    <location>
        <begin position="169"/>
        <end position="382"/>
    </location>
</feature>
<evidence type="ECO:0000313" key="15">
    <source>
        <dbReference type="Proteomes" id="UP000054279"/>
    </source>
</evidence>
<feature type="compositionally biased region" description="Basic and acidic residues" evidence="10">
    <location>
        <begin position="45"/>
        <end position="54"/>
    </location>
</feature>
<dbReference type="Gene3D" id="3.40.50.300">
    <property type="entry name" value="P-loop containing nucleotide triphosphate hydrolases"/>
    <property type="match status" value="2"/>
</dbReference>
<evidence type="ECO:0000256" key="8">
    <source>
        <dbReference type="ARBA" id="ARBA00022840"/>
    </source>
</evidence>
<dbReference type="GO" id="GO:0008270">
    <property type="term" value="F:zinc ion binding"/>
    <property type="evidence" value="ECO:0007669"/>
    <property type="project" value="UniProtKB-KW"/>
</dbReference>
<dbReference type="Pfam" id="PF00176">
    <property type="entry name" value="SNF2-rel_dom"/>
    <property type="match status" value="1"/>
</dbReference>
<dbReference type="InterPro" id="IPR001841">
    <property type="entry name" value="Znf_RING"/>
</dbReference>
<dbReference type="GO" id="GO:0004386">
    <property type="term" value="F:helicase activity"/>
    <property type="evidence" value="ECO:0007669"/>
    <property type="project" value="UniProtKB-KW"/>
</dbReference>
<accession>A0A0C9VI20</accession>
<evidence type="ECO:0000256" key="2">
    <source>
        <dbReference type="ARBA" id="ARBA00022723"/>
    </source>
</evidence>
<feature type="compositionally biased region" description="Low complexity" evidence="10">
    <location>
        <begin position="71"/>
        <end position="84"/>
    </location>
</feature>
<feature type="region of interest" description="Disordered" evidence="10">
    <location>
        <begin position="204"/>
        <end position="239"/>
    </location>
</feature>
<dbReference type="GO" id="GO:0005524">
    <property type="term" value="F:ATP binding"/>
    <property type="evidence" value="ECO:0007669"/>
    <property type="project" value="UniProtKB-KW"/>
</dbReference>
<dbReference type="Gene3D" id="3.40.50.10810">
    <property type="entry name" value="Tandem AAA-ATPase domain"/>
    <property type="match status" value="1"/>
</dbReference>
<feature type="region of interest" description="Disordered" evidence="10">
    <location>
        <begin position="21"/>
        <end position="94"/>
    </location>
</feature>
<evidence type="ECO:0000313" key="14">
    <source>
        <dbReference type="EMBL" id="KIJ41077.1"/>
    </source>
</evidence>
<evidence type="ECO:0000256" key="7">
    <source>
        <dbReference type="ARBA" id="ARBA00022833"/>
    </source>
</evidence>
<dbReference type="HOGENOM" id="CLU_000315_2_8_1"/>
<keyword evidence="3" id="KW-0547">Nucleotide-binding</keyword>
<feature type="compositionally biased region" description="Basic residues" evidence="10">
    <location>
        <begin position="227"/>
        <end position="238"/>
    </location>
</feature>
<feature type="domain" description="RING-type" evidence="11">
    <location>
        <begin position="560"/>
        <end position="616"/>
    </location>
</feature>
<dbReference type="OrthoDB" id="423559at2759"/>
<dbReference type="GO" id="GO:0008094">
    <property type="term" value="F:ATP-dependent activity, acting on DNA"/>
    <property type="evidence" value="ECO:0007669"/>
    <property type="project" value="TreeGrafter"/>
</dbReference>
<gene>
    <name evidence="14" type="ORF">M422DRAFT_229883</name>
</gene>
<dbReference type="GO" id="GO:0016787">
    <property type="term" value="F:hydrolase activity"/>
    <property type="evidence" value="ECO:0007669"/>
    <property type="project" value="UniProtKB-KW"/>
</dbReference>
<sequence>MAGSPRATQGANLLSAFDDFFAGLDDTPLPPSPTLKLSPVPSKRKSSEDRDIGPSKRLALPMLGSRPQVQRASSRASSEGSRASTPINPTPQRRSDIQMDMGTMFPDAFQDSSKDPNNAQILAENTKIGPPLEDSLQELGLKSPNDLFPNLEIKLMKHQIIGVCWMLRQEKDKVNRGGLLADEMGLGKTVQVIALMVQNQRDSVHNLNGQDDVTDDEEPEPKERGGQRGKQKSKKPKNFSRTTLVVVPASLLRQWKEEIETKCQEGLLKVRIHHGKDKLKATREVRSYDVVIVSYQTLTAEFPSKMRSDDMGGWLPEMGGVLAQMKWHRVVLDEAQVIRNRFTQSAQAIFRLQTKYRWCLSGTPIFNTVSDIFPYLTFCRPGYYNWDYFNQRVARLENNDPAAATSKANEWLNPLMLRRTKKSKLDGKFILEGLPAKDIEIVELEFSEGERRIYDEVDAMVRAKVSEIMSRGEEEKYHMYILVLILRLRQVCNHPYLYLREKDALADPNAISDDEKQKQLDAARREVGREWVETMKAKFWTRARKKQNRIPGDEESYDVCTNCREVFSGNAMLIVCGHEICSDCLTDLAKSELRLDKDMDELGKEDEEFRPCPDCKKMFDPKKAYKSAIFEVSEQDLLFGGTGYKATLENSKKKKGKAIVLDDSDDELPDATSFLVSLGSSKKKSSTQTKDTGPGRSPPPTSLLSQAPALMHNEPTGLTSEENLQRWKNPRVPSSKLIALVNMLQEWENKTESALDKVIVYSQWTTMLDLVEDLLEQYDIKWLRYDGSMTREERDEAITQFKKMGGPKIILISIKSGSVGLNLTVANRIVNLDLSWSLQAEQQAYDRAHRIGQTKPVYIKRYVVRDTIEARILDLQKQKQEVADATLGDGDAPMNRGTMSLTARDLTSLIMTSNTQTGLENLRQRPNDRRR</sequence>
<dbReference type="InterPro" id="IPR049730">
    <property type="entry name" value="SNF2/RAD54-like_C"/>
</dbReference>
<keyword evidence="15" id="KW-1185">Reference proteome</keyword>
<dbReference type="Proteomes" id="UP000054279">
    <property type="component" value="Unassembled WGS sequence"/>
</dbReference>
<evidence type="ECO:0000256" key="9">
    <source>
        <dbReference type="PROSITE-ProRule" id="PRU00175"/>
    </source>
</evidence>
<dbReference type="EMBL" id="KN837139">
    <property type="protein sequence ID" value="KIJ41077.1"/>
    <property type="molecule type" value="Genomic_DNA"/>
</dbReference>
<reference evidence="14 15" key="1">
    <citation type="submission" date="2014-06" db="EMBL/GenBank/DDBJ databases">
        <title>Evolutionary Origins and Diversification of the Mycorrhizal Mutualists.</title>
        <authorList>
            <consortium name="DOE Joint Genome Institute"/>
            <consortium name="Mycorrhizal Genomics Consortium"/>
            <person name="Kohler A."/>
            <person name="Kuo A."/>
            <person name="Nagy L.G."/>
            <person name="Floudas D."/>
            <person name="Copeland A."/>
            <person name="Barry K.W."/>
            <person name="Cichocki N."/>
            <person name="Veneault-Fourrey C."/>
            <person name="LaButti K."/>
            <person name="Lindquist E.A."/>
            <person name="Lipzen A."/>
            <person name="Lundell T."/>
            <person name="Morin E."/>
            <person name="Murat C."/>
            <person name="Riley R."/>
            <person name="Ohm R."/>
            <person name="Sun H."/>
            <person name="Tunlid A."/>
            <person name="Henrissat B."/>
            <person name="Grigoriev I.V."/>
            <person name="Hibbett D.S."/>
            <person name="Martin F."/>
        </authorList>
    </citation>
    <scope>NUCLEOTIDE SEQUENCE [LARGE SCALE GENOMIC DNA]</scope>
    <source>
        <strain evidence="14 15">SS14</strain>
    </source>
</reference>
<keyword evidence="7" id="KW-0862">Zinc</keyword>
<keyword evidence="8" id="KW-0067">ATP-binding</keyword>
<evidence type="ECO:0000259" key="11">
    <source>
        <dbReference type="PROSITE" id="PS50089"/>
    </source>
</evidence>